<evidence type="ECO:0000256" key="8">
    <source>
        <dbReference type="ARBA" id="ARBA00023136"/>
    </source>
</evidence>
<dbReference type="GO" id="GO:1904983">
    <property type="term" value="P:glycine import into mitochondrion"/>
    <property type="evidence" value="ECO:0007669"/>
    <property type="project" value="EnsemblFungi"/>
</dbReference>
<dbReference type="HAMAP" id="MF_03064">
    <property type="entry name" value="SLC25A38"/>
    <property type="match status" value="1"/>
</dbReference>
<sequence>KTRTHLISGFTGGLTSAVALQPFDLLKTRIQQTRHATLKSALGELHSVRELWRGTLPSALRTSIGSALYLTFLNSSRSYLFNKRHLENGHEYIHGKEAPSSSRLPKLSAAENLLTGMFARTAIGFVTMPITIIKVRYESRSYNYSSIYEAASSILKNEGIKGCFSGFWATAARDAPYAGLYVLFYEKLKVIFAKAAYTPYEVGKDYNTSESALINSSSAIIAASCSTLITGPFDTIKTVMQLDPKLNHSLKSTVVNLYKSGGFIRFFDGMSLRLIRKGCSAGISWCIYEELIKYF</sequence>
<dbReference type="Gene3D" id="1.50.40.10">
    <property type="entry name" value="Mitochondrial carrier domain"/>
    <property type="match status" value="1"/>
</dbReference>
<name>A0A1E4TP36_PACTA</name>
<evidence type="ECO:0000256" key="10">
    <source>
        <dbReference type="PROSITE-ProRule" id="PRU00282"/>
    </source>
</evidence>
<evidence type="ECO:0000256" key="6">
    <source>
        <dbReference type="ARBA" id="ARBA00022989"/>
    </source>
</evidence>
<feature type="repeat" description="Solcar" evidence="10">
    <location>
        <begin position="3"/>
        <end position="79"/>
    </location>
</feature>
<evidence type="ECO:0000256" key="3">
    <source>
        <dbReference type="ARBA" id="ARBA00022692"/>
    </source>
</evidence>
<dbReference type="GO" id="GO:0005743">
    <property type="term" value="C:mitochondrial inner membrane"/>
    <property type="evidence" value="ECO:0007669"/>
    <property type="project" value="InterPro"/>
</dbReference>
<dbReference type="InterPro" id="IPR030847">
    <property type="entry name" value="Hem25/SLC25A38"/>
</dbReference>
<feature type="non-terminal residue" evidence="12">
    <location>
        <position position="295"/>
    </location>
</feature>
<dbReference type="PROSITE" id="PS50920">
    <property type="entry name" value="SOLCAR"/>
    <property type="match status" value="3"/>
</dbReference>
<comment type="subcellular location">
    <subcellularLocation>
        <location evidence="1">Membrane</location>
        <topology evidence="1">Multi-pass membrane protein</topology>
    </subcellularLocation>
</comment>
<evidence type="ECO:0000256" key="7">
    <source>
        <dbReference type="ARBA" id="ARBA00023128"/>
    </source>
</evidence>
<feature type="repeat" description="Solcar" evidence="10">
    <location>
        <begin position="210"/>
        <end position="294"/>
    </location>
</feature>
<feature type="repeat" description="Solcar" evidence="10">
    <location>
        <begin position="107"/>
        <end position="191"/>
    </location>
</feature>
<keyword evidence="2 11" id="KW-0813">Transport</keyword>
<evidence type="ECO:0000256" key="11">
    <source>
        <dbReference type="RuleBase" id="RU000488"/>
    </source>
</evidence>
<evidence type="ECO:0000256" key="2">
    <source>
        <dbReference type="ARBA" id="ARBA00022448"/>
    </source>
</evidence>
<keyword evidence="3 10" id="KW-0812">Transmembrane</keyword>
<comment type="catalytic activity">
    <reaction evidence="9">
        <text>glycine(in) = glycine(out)</text>
        <dbReference type="Rhea" id="RHEA:70715"/>
        <dbReference type="ChEBI" id="CHEBI:57305"/>
    </reaction>
</comment>
<keyword evidence="4" id="KW-0677">Repeat</keyword>
<dbReference type="GO" id="GO:0015187">
    <property type="term" value="F:glycine transmembrane transporter activity"/>
    <property type="evidence" value="ECO:0007669"/>
    <property type="project" value="EnsemblFungi"/>
</dbReference>
<dbReference type="InterPro" id="IPR023395">
    <property type="entry name" value="MCP_dom_sf"/>
</dbReference>
<dbReference type="EMBL" id="KV454018">
    <property type="protein sequence ID" value="ODV93438.1"/>
    <property type="molecule type" value="Genomic_DNA"/>
</dbReference>
<evidence type="ECO:0008006" key="14">
    <source>
        <dbReference type="Google" id="ProtNLM"/>
    </source>
</evidence>
<reference evidence="13" key="1">
    <citation type="submission" date="2016-05" db="EMBL/GenBank/DDBJ databases">
        <title>Comparative genomics of biotechnologically important yeasts.</title>
        <authorList>
            <consortium name="DOE Joint Genome Institute"/>
            <person name="Riley R."/>
            <person name="Haridas S."/>
            <person name="Wolfe K.H."/>
            <person name="Lopes M.R."/>
            <person name="Hittinger C.T."/>
            <person name="Goker M."/>
            <person name="Salamov A."/>
            <person name="Wisecaver J."/>
            <person name="Long T.M."/>
            <person name="Aerts A.L."/>
            <person name="Barry K."/>
            <person name="Choi C."/>
            <person name="Clum A."/>
            <person name="Coughlan A.Y."/>
            <person name="Deshpande S."/>
            <person name="Douglass A.P."/>
            <person name="Hanson S.J."/>
            <person name="Klenk H.-P."/>
            <person name="Labutti K."/>
            <person name="Lapidus A."/>
            <person name="Lindquist E."/>
            <person name="Lipzen A."/>
            <person name="Meier-Kolthoff J.P."/>
            <person name="Ohm R.A."/>
            <person name="Otillar R.P."/>
            <person name="Pangilinan J."/>
            <person name="Peng Y."/>
            <person name="Rokas A."/>
            <person name="Rosa C.A."/>
            <person name="Scheuner C."/>
            <person name="Sibirny A.A."/>
            <person name="Slot J.C."/>
            <person name="Stielow J.B."/>
            <person name="Sun H."/>
            <person name="Kurtzman C.P."/>
            <person name="Blackwell M."/>
            <person name="Grigoriev I.V."/>
            <person name="Jeffries T.W."/>
        </authorList>
    </citation>
    <scope>NUCLEOTIDE SEQUENCE [LARGE SCALE GENOMIC DNA]</scope>
    <source>
        <strain evidence="13">NRRL Y-2460</strain>
    </source>
</reference>
<dbReference type="Proteomes" id="UP000094236">
    <property type="component" value="Unassembled WGS sequence"/>
</dbReference>
<accession>A0A1E4TP36</accession>
<feature type="non-terminal residue" evidence="12">
    <location>
        <position position="1"/>
    </location>
</feature>
<comment type="similarity">
    <text evidence="11">Belongs to the mitochondrial carrier (TC 2.A.29) family.</text>
</comment>
<evidence type="ECO:0000256" key="9">
    <source>
        <dbReference type="ARBA" id="ARBA00034060"/>
    </source>
</evidence>
<dbReference type="FunFam" id="1.50.40.10:FF:000103">
    <property type="entry name" value="Mitochondrial glycine transporter"/>
    <property type="match status" value="1"/>
</dbReference>
<organism evidence="12 13">
    <name type="scientific">Pachysolen tannophilus NRRL Y-2460</name>
    <dbReference type="NCBI Taxonomy" id="669874"/>
    <lineage>
        <taxon>Eukaryota</taxon>
        <taxon>Fungi</taxon>
        <taxon>Dikarya</taxon>
        <taxon>Ascomycota</taxon>
        <taxon>Saccharomycotina</taxon>
        <taxon>Pichiomycetes</taxon>
        <taxon>Pachysolenaceae</taxon>
        <taxon>Pachysolen</taxon>
    </lineage>
</organism>
<keyword evidence="7" id="KW-0496">Mitochondrion</keyword>
<evidence type="ECO:0000313" key="12">
    <source>
        <dbReference type="EMBL" id="ODV93438.1"/>
    </source>
</evidence>
<protein>
    <recommendedName>
        <fullName evidence="14">Solute carrier family 25 member 38 homolog</fullName>
    </recommendedName>
</protein>
<evidence type="ECO:0000256" key="5">
    <source>
        <dbReference type="ARBA" id="ARBA00022792"/>
    </source>
</evidence>
<keyword evidence="8 10" id="KW-0472">Membrane</keyword>
<evidence type="ECO:0000256" key="1">
    <source>
        <dbReference type="ARBA" id="ARBA00004141"/>
    </source>
</evidence>
<dbReference type="STRING" id="669874.A0A1E4TP36"/>
<evidence type="ECO:0000313" key="13">
    <source>
        <dbReference type="Proteomes" id="UP000094236"/>
    </source>
</evidence>
<gene>
    <name evidence="12" type="ORF">PACTADRAFT_30882</name>
</gene>
<dbReference type="SUPFAM" id="SSF103506">
    <property type="entry name" value="Mitochondrial carrier"/>
    <property type="match status" value="1"/>
</dbReference>
<dbReference type="OrthoDB" id="1924968at2759"/>
<keyword evidence="13" id="KW-1185">Reference proteome</keyword>
<proteinExistence type="inferred from homology"/>
<dbReference type="PANTHER" id="PTHR46181">
    <property type="entry name" value="MITOCHONDRIAL GLYCINE TRANSPORTER"/>
    <property type="match status" value="1"/>
</dbReference>
<keyword evidence="5" id="KW-0999">Mitochondrion inner membrane</keyword>
<dbReference type="PANTHER" id="PTHR46181:SF3">
    <property type="entry name" value="MITOCHONDRIAL GLYCINE TRANSPORTER"/>
    <property type="match status" value="1"/>
</dbReference>
<evidence type="ECO:0000256" key="4">
    <source>
        <dbReference type="ARBA" id="ARBA00022737"/>
    </source>
</evidence>
<dbReference type="InterPro" id="IPR018108">
    <property type="entry name" value="MCP_transmembrane"/>
</dbReference>
<dbReference type="GO" id="GO:0006783">
    <property type="term" value="P:heme biosynthetic process"/>
    <property type="evidence" value="ECO:0007669"/>
    <property type="project" value="EnsemblFungi"/>
</dbReference>
<dbReference type="Pfam" id="PF00153">
    <property type="entry name" value="Mito_carr"/>
    <property type="match status" value="3"/>
</dbReference>
<keyword evidence="6" id="KW-1133">Transmembrane helix</keyword>
<dbReference type="AlphaFoldDB" id="A0A1E4TP36"/>